<protein>
    <recommendedName>
        <fullName evidence="2">Trichothecene 3-O-acetyltransferase-like N-terminal domain-containing protein</fullName>
    </recommendedName>
</protein>
<dbReference type="GeneID" id="96089154"/>
<evidence type="ECO:0000259" key="2">
    <source>
        <dbReference type="Pfam" id="PF22664"/>
    </source>
</evidence>
<dbReference type="Gene3D" id="3.30.559.10">
    <property type="entry name" value="Chloramphenicol acetyltransferase-like domain"/>
    <property type="match status" value="2"/>
</dbReference>
<keyword evidence="1" id="KW-0808">Transferase</keyword>
<dbReference type="Pfam" id="PF22664">
    <property type="entry name" value="TRI-like_N"/>
    <property type="match status" value="1"/>
</dbReference>
<comment type="caution">
    <text evidence="3">The sequence shown here is derived from an EMBL/GenBank/DDBJ whole genome shotgun (WGS) entry which is preliminary data.</text>
</comment>
<dbReference type="RefSeq" id="XP_069302909.1">
    <property type="nucleotide sequence ID" value="XM_069455457.1"/>
</dbReference>
<name>A0ABR3U7L9_9PLEO</name>
<keyword evidence="4" id="KW-1185">Reference proteome</keyword>
<evidence type="ECO:0000313" key="3">
    <source>
        <dbReference type="EMBL" id="KAL1792325.1"/>
    </source>
</evidence>
<dbReference type="InterPro" id="IPR023213">
    <property type="entry name" value="CAT-like_dom_sf"/>
</dbReference>
<feature type="domain" description="Trichothecene 3-O-acetyltransferase-like N-terminal" evidence="2">
    <location>
        <begin position="21"/>
        <end position="160"/>
    </location>
</feature>
<proteinExistence type="predicted"/>
<dbReference type="Proteomes" id="UP001578633">
    <property type="component" value="Chromosome 9"/>
</dbReference>
<reference evidence="3 4" key="1">
    <citation type="submission" date="2024-09" db="EMBL/GenBank/DDBJ databases">
        <title>T2T genomes of carrot and Alternaria dauci and their utility for understanding host-pathogen interaction during carrot leaf blight disease.</title>
        <authorList>
            <person name="Liu W."/>
            <person name="Xu S."/>
            <person name="Ou C."/>
            <person name="Liu X."/>
            <person name="Zhuang F."/>
            <person name="Deng X.W."/>
        </authorList>
    </citation>
    <scope>NUCLEOTIDE SEQUENCE [LARGE SCALE GENOMIC DNA]</scope>
    <source>
        <strain evidence="3 4">A2016</strain>
    </source>
</reference>
<dbReference type="InterPro" id="IPR054710">
    <property type="entry name" value="Tri101-like_N"/>
</dbReference>
<evidence type="ECO:0000256" key="1">
    <source>
        <dbReference type="ARBA" id="ARBA00022679"/>
    </source>
</evidence>
<gene>
    <name evidence="3" type="ORF">ACET3X_008832</name>
</gene>
<dbReference type="EMBL" id="JBHGVX010000009">
    <property type="protein sequence ID" value="KAL1792325.1"/>
    <property type="molecule type" value="Genomic_DNA"/>
</dbReference>
<organism evidence="3 4">
    <name type="scientific">Alternaria dauci</name>
    <dbReference type="NCBI Taxonomy" id="48095"/>
    <lineage>
        <taxon>Eukaryota</taxon>
        <taxon>Fungi</taxon>
        <taxon>Dikarya</taxon>
        <taxon>Ascomycota</taxon>
        <taxon>Pezizomycotina</taxon>
        <taxon>Dothideomycetes</taxon>
        <taxon>Pleosporomycetidae</taxon>
        <taxon>Pleosporales</taxon>
        <taxon>Pleosporineae</taxon>
        <taxon>Pleosporaceae</taxon>
        <taxon>Alternaria</taxon>
        <taxon>Alternaria sect. Porri</taxon>
    </lineage>
</organism>
<sequence>MPEHTTTLPIPDQEMPLALTTMWLVFKTEDPEAAASASKTGIAKTAAQMPFLSGVLWEDADDGYKTKIHWSDDNPTIPCDKPQGDDLPSYDEPDAMGMPLHEFTQHDFYGPQLMSIMRASKKPAVYVSYTEIKDGLIVMFAAHHGLVDGVGRENILKVLALNVQGLSTTECRINPTEPLDGESLLDAIRAKALPETEEKGSDLPAADAARVEVNDSVHGLSATIKSVLLRWSVRKLEELCSELRQHTDLPFTLSTMVTALLWTLTLSARLRTTQAGGSSTRRLEGEHSDLYMACNMRGFLKQAGYLDKTNQIRNLISFLEPYPRIAYDSITSTEKISFKVSGKTVECSAIVPSVIDNITRALSNMNADAAIARWAKRYPKSGFDYRQLRDLKFLFTGTNFDVANWSALNLLPNFGPVMGGRPYVRLMPARVDGLAFILPRHRDASCGPEHMDRFDVMISLKDVDMDEILQTSMVKAVAA</sequence>
<evidence type="ECO:0000313" key="4">
    <source>
        <dbReference type="Proteomes" id="UP001578633"/>
    </source>
</evidence>
<accession>A0ABR3U7L9</accession>